<dbReference type="GO" id="GO:0004553">
    <property type="term" value="F:hydrolase activity, hydrolyzing O-glycosyl compounds"/>
    <property type="evidence" value="ECO:0007669"/>
    <property type="project" value="InterPro"/>
</dbReference>
<name>A0A0A0D7N1_9PROT</name>
<dbReference type="PANTHER" id="PTHR38035:SF1">
    <property type="entry name" value="ANCILLARY SECYEG TRANSLOCON SUBUNIT"/>
    <property type="match status" value="1"/>
</dbReference>
<organism evidence="12 13">
    <name type="scientific">Inquilinus limosus MP06</name>
    <dbReference type="NCBI Taxonomy" id="1398085"/>
    <lineage>
        <taxon>Bacteria</taxon>
        <taxon>Pseudomonadati</taxon>
        <taxon>Pseudomonadota</taxon>
        <taxon>Alphaproteobacteria</taxon>
        <taxon>Rhodospirillales</taxon>
        <taxon>Rhodospirillaceae</taxon>
        <taxon>Inquilinus</taxon>
    </lineage>
</organism>
<keyword evidence="5" id="KW-0732">Signal</keyword>
<dbReference type="GO" id="GO:0042597">
    <property type="term" value="C:periplasmic space"/>
    <property type="evidence" value="ECO:0007669"/>
    <property type="project" value="InterPro"/>
</dbReference>
<sequence length="213" mass="22678">MTDIFREVDEALREDRVKAIWNRHGKLIIAGAVAIVVGTAAVVGWRSYSQSQAQSQTRALVDAQQQAAADPKNAASVYAAVAADSSADRAALARLLEARANLDAGKRDEAGKIYQQIAGDSGVNSVVRDLARLYSVMARLDDGDPAALNGELEPLAADGAPWRAEARELQGLLALRQKDTAKAREIFEALSKDPASSPGVRSRAEQLLSISSN</sequence>
<dbReference type="EMBL" id="JANX01000116">
    <property type="protein sequence ID" value="KGM34144.1"/>
    <property type="molecule type" value="Genomic_DNA"/>
</dbReference>
<evidence type="ECO:0000256" key="7">
    <source>
        <dbReference type="ARBA" id="ARBA00023136"/>
    </source>
</evidence>
<feature type="region of interest" description="Disordered" evidence="9">
    <location>
        <begin position="192"/>
        <end position="213"/>
    </location>
</feature>
<evidence type="ECO:0000256" key="6">
    <source>
        <dbReference type="ARBA" id="ARBA00022989"/>
    </source>
</evidence>
<evidence type="ECO:0000256" key="2">
    <source>
        <dbReference type="ARBA" id="ARBA00004236"/>
    </source>
</evidence>
<evidence type="ECO:0000256" key="8">
    <source>
        <dbReference type="ARBA" id="ARBA00023186"/>
    </source>
</evidence>
<comment type="caution">
    <text evidence="12">The sequence shown here is derived from an EMBL/GenBank/DDBJ whole genome shotgun (WGS) entry which is preliminary data.</text>
</comment>
<dbReference type="PANTHER" id="PTHR38035">
    <property type="entry name" value="UPF0070 PROTEIN YFGM"/>
    <property type="match status" value="1"/>
</dbReference>
<dbReference type="OrthoDB" id="7173339at2"/>
<dbReference type="GO" id="GO:0005886">
    <property type="term" value="C:plasma membrane"/>
    <property type="evidence" value="ECO:0007669"/>
    <property type="project" value="UniProtKB-SubCell"/>
</dbReference>
<proteinExistence type="predicted"/>
<keyword evidence="3" id="KW-1003">Cell membrane</keyword>
<evidence type="ECO:0000256" key="9">
    <source>
        <dbReference type="SAM" id="MobiDB-lite"/>
    </source>
</evidence>
<feature type="domain" description="Ancillary SecYEG translocon subunit/Cell division coordinator CpoB TPR" evidence="11">
    <location>
        <begin position="18"/>
        <end position="189"/>
    </location>
</feature>
<keyword evidence="7 10" id="KW-0472">Membrane</keyword>
<protein>
    <recommendedName>
        <fullName evidence="11">Ancillary SecYEG translocon subunit/Cell division coordinator CpoB TPR domain-containing protein</fullName>
    </recommendedName>
</protein>
<evidence type="ECO:0000259" key="11">
    <source>
        <dbReference type="Pfam" id="PF09976"/>
    </source>
</evidence>
<keyword evidence="4 10" id="KW-0812">Transmembrane</keyword>
<dbReference type="InterPro" id="IPR026039">
    <property type="entry name" value="YfgM"/>
</dbReference>
<dbReference type="GO" id="GO:0044877">
    <property type="term" value="F:protein-containing complex binding"/>
    <property type="evidence" value="ECO:0007669"/>
    <property type="project" value="InterPro"/>
</dbReference>
<evidence type="ECO:0000256" key="3">
    <source>
        <dbReference type="ARBA" id="ARBA00022475"/>
    </source>
</evidence>
<evidence type="ECO:0000256" key="10">
    <source>
        <dbReference type="SAM" id="Phobius"/>
    </source>
</evidence>
<comment type="subcellular location">
    <subcellularLocation>
        <location evidence="2">Cell membrane</location>
    </subcellularLocation>
    <subcellularLocation>
        <location evidence="1">Membrane</location>
        <topology evidence="1">Single-pass membrane protein</topology>
    </subcellularLocation>
</comment>
<keyword evidence="8" id="KW-0143">Chaperone</keyword>
<dbReference type="InterPro" id="IPR008939">
    <property type="entry name" value="Lytic_TGlycosylase_superhlx_U"/>
</dbReference>
<gene>
    <name evidence="12" type="ORF">P409_11855</name>
</gene>
<feature type="transmembrane region" description="Helical" evidence="10">
    <location>
        <begin position="27"/>
        <end position="48"/>
    </location>
</feature>
<evidence type="ECO:0000256" key="5">
    <source>
        <dbReference type="ARBA" id="ARBA00022729"/>
    </source>
</evidence>
<evidence type="ECO:0000313" key="12">
    <source>
        <dbReference type="EMBL" id="KGM34144.1"/>
    </source>
</evidence>
<dbReference type="AlphaFoldDB" id="A0A0A0D7N1"/>
<dbReference type="Pfam" id="PF09976">
    <property type="entry name" value="TPR_21"/>
    <property type="match status" value="1"/>
</dbReference>
<keyword evidence="6 10" id="KW-1133">Transmembrane helix</keyword>
<accession>A0A0A0D7N1</accession>
<reference evidence="12 13" key="1">
    <citation type="submission" date="2014-01" db="EMBL/GenBank/DDBJ databases">
        <title>Genome sequence determination for a cystic fibrosis isolate, Inquilinus limosus.</title>
        <authorList>
            <person name="Pino M."/>
            <person name="Di Conza J."/>
            <person name="Gutkind G."/>
        </authorList>
    </citation>
    <scope>NUCLEOTIDE SEQUENCE [LARGE SCALE GENOMIC DNA]</scope>
    <source>
        <strain evidence="12 13">MP06</strain>
    </source>
</reference>
<dbReference type="Proteomes" id="UP000029995">
    <property type="component" value="Unassembled WGS sequence"/>
</dbReference>
<evidence type="ECO:0000313" key="13">
    <source>
        <dbReference type="Proteomes" id="UP000029995"/>
    </source>
</evidence>
<evidence type="ECO:0000256" key="4">
    <source>
        <dbReference type="ARBA" id="ARBA00022692"/>
    </source>
</evidence>
<dbReference type="InterPro" id="IPR018704">
    <property type="entry name" value="SecYEG/CpoB_TPR"/>
</dbReference>
<evidence type="ECO:0000256" key="1">
    <source>
        <dbReference type="ARBA" id="ARBA00004167"/>
    </source>
</evidence>
<dbReference type="SUPFAM" id="SSF48435">
    <property type="entry name" value="Bacterial muramidases"/>
    <property type="match status" value="1"/>
</dbReference>
<dbReference type="Gene3D" id="1.25.20.10">
    <property type="entry name" value="Bacterial muramidases"/>
    <property type="match status" value="1"/>
</dbReference>
<dbReference type="RefSeq" id="WP_034836053.1">
    <property type="nucleotide sequence ID" value="NZ_JANX01000116.1"/>
</dbReference>